<evidence type="ECO:0000313" key="1">
    <source>
        <dbReference type="Proteomes" id="UP000675920"/>
    </source>
</evidence>
<proteinExistence type="predicted"/>
<dbReference type="Pfam" id="PF05610">
    <property type="entry name" value="DUF779"/>
    <property type="match status" value="1"/>
</dbReference>
<keyword evidence="1" id="KW-1185">Reference proteome</keyword>
<sequence length="120" mass="13256">MIQRVLATESALTLIARLQARYGELMFYQSHGCCDGSTPMLFPKGEMALNSTDIQMGEVGGVPFHVSEMQFDYLSGSQITLDVEAGSVGTFSLEDSEGVHFVARSRLWTDEEWRELSAQG</sequence>
<evidence type="ECO:0000313" key="2">
    <source>
        <dbReference type="RefSeq" id="WP_028310076.1"/>
    </source>
</evidence>
<protein>
    <submittedName>
        <fullName evidence="2">DUF779 domain-containing protein</fullName>
    </submittedName>
</protein>
<reference evidence="2" key="1">
    <citation type="submission" date="2025-08" db="UniProtKB">
        <authorList>
            <consortium name="RefSeq"/>
        </authorList>
    </citation>
    <scope>IDENTIFICATION</scope>
</reference>
<organism evidence="1 2">
    <name type="scientific">Derxia gummosa DSM 723</name>
    <dbReference type="NCBI Taxonomy" id="1121388"/>
    <lineage>
        <taxon>Bacteria</taxon>
        <taxon>Pseudomonadati</taxon>
        <taxon>Pseudomonadota</taxon>
        <taxon>Betaproteobacteria</taxon>
        <taxon>Burkholderiales</taxon>
        <taxon>Alcaligenaceae</taxon>
        <taxon>Derxia</taxon>
    </lineage>
</organism>
<dbReference type="AlphaFoldDB" id="A0A8B6X159"/>
<dbReference type="RefSeq" id="WP_028310076.1">
    <property type="nucleotide sequence ID" value="NZ_AXWS01000007.1"/>
</dbReference>
<accession>A0A8B6X159</accession>
<dbReference type="PIRSF" id="PIRSF009151">
    <property type="entry name" value="DUF779"/>
    <property type="match status" value="1"/>
</dbReference>
<name>A0A8B6X159_9BURK</name>
<dbReference type="InterPro" id="IPR008497">
    <property type="entry name" value="DUF779"/>
</dbReference>
<dbReference type="Proteomes" id="UP000675920">
    <property type="component" value="Unplaced"/>
</dbReference>
<dbReference type="OrthoDB" id="3725739at2"/>